<evidence type="ECO:0000313" key="2">
    <source>
        <dbReference type="EMBL" id="KAG2583650.1"/>
    </source>
</evidence>
<accession>A0A8T0RF28</accession>
<dbReference type="Proteomes" id="UP000823388">
    <property type="component" value="Chromosome 6K"/>
</dbReference>
<sequence length="49" mass="5747">MHFAILLTLFLQYGRTINKKEIRNYLANQPSHVKVSSMHIAICIRAKNY</sequence>
<evidence type="ECO:0000313" key="3">
    <source>
        <dbReference type="Proteomes" id="UP000823388"/>
    </source>
</evidence>
<reference evidence="2" key="1">
    <citation type="submission" date="2020-05" db="EMBL/GenBank/DDBJ databases">
        <title>WGS assembly of Panicum virgatum.</title>
        <authorList>
            <person name="Lovell J.T."/>
            <person name="Jenkins J."/>
            <person name="Shu S."/>
            <person name="Juenger T.E."/>
            <person name="Schmutz J."/>
        </authorList>
    </citation>
    <scope>NUCLEOTIDE SEQUENCE</scope>
    <source>
        <strain evidence="2">AP13</strain>
    </source>
</reference>
<dbReference type="AlphaFoldDB" id="A0A8T0RF28"/>
<gene>
    <name evidence="2" type="ORF">PVAP13_6KG231206</name>
</gene>
<protein>
    <submittedName>
        <fullName evidence="2">Uncharacterized protein</fullName>
    </submittedName>
</protein>
<name>A0A8T0RF28_PANVG</name>
<keyword evidence="1" id="KW-0732">Signal</keyword>
<organism evidence="2 3">
    <name type="scientific">Panicum virgatum</name>
    <name type="common">Blackwell switchgrass</name>
    <dbReference type="NCBI Taxonomy" id="38727"/>
    <lineage>
        <taxon>Eukaryota</taxon>
        <taxon>Viridiplantae</taxon>
        <taxon>Streptophyta</taxon>
        <taxon>Embryophyta</taxon>
        <taxon>Tracheophyta</taxon>
        <taxon>Spermatophyta</taxon>
        <taxon>Magnoliopsida</taxon>
        <taxon>Liliopsida</taxon>
        <taxon>Poales</taxon>
        <taxon>Poaceae</taxon>
        <taxon>PACMAD clade</taxon>
        <taxon>Panicoideae</taxon>
        <taxon>Panicodae</taxon>
        <taxon>Paniceae</taxon>
        <taxon>Panicinae</taxon>
        <taxon>Panicum</taxon>
        <taxon>Panicum sect. Hiantes</taxon>
    </lineage>
</organism>
<comment type="caution">
    <text evidence="2">The sequence shown here is derived from an EMBL/GenBank/DDBJ whole genome shotgun (WGS) entry which is preliminary data.</text>
</comment>
<feature type="chain" id="PRO_5035743306" evidence="1">
    <location>
        <begin position="17"/>
        <end position="49"/>
    </location>
</feature>
<feature type="signal peptide" evidence="1">
    <location>
        <begin position="1"/>
        <end position="16"/>
    </location>
</feature>
<keyword evidence="3" id="KW-1185">Reference proteome</keyword>
<dbReference type="EMBL" id="CM029047">
    <property type="protein sequence ID" value="KAG2583650.1"/>
    <property type="molecule type" value="Genomic_DNA"/>
</dbReference>
<evidence type="ECO:0000256" key="1">
    <source>
        <dbReference type="SAM" id="SignalP"/>
    </source>
</evidence>
<proteinExistence type="predicted"/>